<dbReference type="SUPFAM" id="SSF56784">
    <property type="entry name" value="HAD-like"/>
    <property type="match status" value="1"/>
</dbReference>
<dbReference type="PANTHER" id="PTHR43611">
    <property type="entry name" value="ALPHA-D-GLUCOSE 1-PHOSPHATE PHOSPHATASE"/>
    <property type="match status" value="1"/>
</dbReference>
<dbReference type="InterPro" id="IPR023214">
    <property type="entry name" value="HAD_sf"/>
</dbReference>
<dbReference type="InterPro" id="IPR036412">
    <property type="entry name" value="HAD-like_sf"/>
</dbReference>
<dbReference type="EMBL" id="PDEM01000009">
    <property type="protein sequence ID" value="PHZ86187.1"/>
    <property type="molecule type" value="Genomic_DNA"/>
</dbReference>
<dbReference type="SFLD" id="SFLDS00003">
    <property type="entry name" value="Haloacid_Dehalogenase"/>
    <property type="match status" value="1"/>
</dbReference>
<protein>
    <submittedName>
        <fullName evidence="1">HAD family hydrolase</fullName>
    </submittedName>
</protein>
<dbReference type="PRINTS" id="PR00413">
    <property type="entry name" value="HADHALOGNASE"/>
</dbReference>
<dbReference type="SFLD" id="SFLDG01129">
    <property type="entry name" value="C1.5:_HAD__Beta-PGM__Phosphata"/>
    <property type="match status" value="1"/>
</dbReference>
<dbReference type="AlphaFoldDB" id="A0A2G4YV55"/>
<name>A0A2G4YV55_9PROT</name>
<comment type="caution">
    <text evidence="1">The sequence shown here is derived from an EMBL/GenBank/DDBJ whole genome shotgun (WGS) entry which is preliminary data.</text>
</comment>
<organism evidence="1 2">
    <name type="scientific">Paremcibacter congregatus</name>
    <dbReference type="NCBI Taxonomy" id="2043170"/>
    <lineage>
        <taxon>Bacteria</taxon>
        <taxon>Pseudomonadati</taxon>
        <taxon>Pseudomonadota</taxon>
        <taxon>Alphaproteobacteria</taxon>
        <taxon>Emcibacterales</taxon>
        <taxon>Emcibacteraceae</taxon>
        <taxon>Paremcibacter</taxon>
    </lineage>
</organism>
<evidence type="ECO:0000313" key="1">
    <source>
        <dbReference type="EMBL" id="PHZ86187.1"/>
    </source>
</evidence>
<dbReference type="Gene3D" id="3.40.50.1000">
    <property type="entry name" value="HAD superfamily/HAD-like"/>
    <property type="match status" value="1"/>
</dbReference>
<evidence type="ECO:0000313" key="2">
    <source>
        <dbReference type="Proteomes" id="UP000229730"/>
    </source>
</evidence>
<reference evidence="1 2" key="1">
    <citation type="submission" date="2017-10" db="EMBL/GenBank/DDBJ databases">
        <title>Frigbacter circumglobatus gen. nov. sp. nov., isolated from sediment cultured in situ.</title>
        <authorList>
            <person name="Zhao Z."/>
        </authorList>
    </citation>
    <scope>NUCLEOTIDE SEQUENCE [LARGE SCALE GENOMIC DNA]</scope>
    <source>
        <strain evidence="1 2">ZYL</strain>
    </source>
</reference>
<dbReference type="Proteomes" id="UP000229730">
    <property type="component" value="Unassembled WGS sequence"/>
</dbReference>
<keyword evidence="1" id="KW-0378">Hydrolase</keyword>
<dbReference type="Pfam" id="PF00702">
    <property type="entry name" value="Hydrolase"/>
    <property type="match status" value="1"/>
</dbReference>
<dbReference type="Gene3D" id="1.10.150.240">
    <property type="entry name" value="Putative phosphatase, domain 2"/>
    <property type="match status" value="1"/>
</dbReference>
<dbReference type="InterPro" id="IPR006439">
    <property type="entry name" value="HAD-SF_hydro_IA"/>
</dbReference>
<proteinExistence type="predicted"/>
<keyword evidence="2" id="KW-1185">Reference proteome</keyword>
<accession>A0A2G4YV55</accession>
<gene>
    <name evidence="1" type="ORF">CRD36_05845</name>
</gene>
<dbReference type="OrthoDB" id="9807742at2"/>
<dbReference type="CDD" id="cd02603">
    <property type="entry name" value="HAD_sEH-N_like"/>
    <property type="match status" value="1"/>
</dbReference>
<sequence length="215" mass="24916">MGSLKMSTSPHIPITALVFDIGNVVVKWDPRFAYKPLFDGREEELDYFLTHVCTLAWHTRHDQGVPFNDNITRLQQQFPDHHEMIGLFETLWDQMFDGLIEETIALLYQLDAQQHPLYALTNFPAEKFTRFQQKHAFTALFKDSIVSGTEKITKPDPRLYEILLKRVGVAAQNILFIDDRMENLQAAEIFGIQTHLFTTPARLEEDLISRDLLPD</sequence>
<dbReference type="PANTHER" id="PTHR43611:SF3">
    <property type="entry name" value="FLAVIN MONONUCLEOTIDE HYDROLASE 1, CHLOROPLATIC"/>
    <property type="match status" value="1"/>
</dbReference>
<dbReference type="InParanoid" id="A0A2G4YV55"/>
<dbReference type="GO" id="GO:0016787">
    <property type="term" value="F:hydrolase activity"/>
    <property type="evidence" value="ECO:0007669"/>
    <property type="project" value="UniProtKB-KW"/>
</dbReference>
<dbReference type="NCBIfam" id="TIGR01509">
    <property type="entry name" value="HAD-SF-IA-v3"/>
    <property type="match status" value="1"/>
</dbReference>
<dbReference type="InterPro" id="IPR023198">
    <property type="entry name" value="PGP-like_dom2"/>
</dbReference>